<evidence type="ECO:0000256" key="2">
    <source>
        <dbReference type="ARBA" id="ARBA00023027"/>
    </source>
</evidence>
<keyword evidence="2" id="KW-0520">NAD</keyword>
<comment type="caution">
    <text evidence="5">The sequence shown here is derived from an EMBL/GenBank/DDBJ whole genome shotgun (WGS) entry which is preliminary data.</text>
</comment>
<proteinExistence type="predicted"/>
<evidence type="ECO:0000313" key="5">
    <source>
        <dbReference type="EMBL" id="KAI5385431.1"/>
    </source>
</evidence>
<dbReference type="Proteomes" id="UP001058974">
    <property type="component" value="Chromosome 7"/>
</dbReference>
<evidence type="ECO:0000256" key="3">
    <source>
        <dbReference type="SAM" id="MobiDB-lite"/>
    </source>
</evidence>
<protein>
    <recommendedName>
        <fullName evidence="4">NADH:quinone oxidoreductase/Mrp antiporter transmembrane domain-containing protein</fullName>
    </recommendedName>
</protein>
<evidence type="ECO:0000256" key="1">
    <source>
        <dbReference type="ARBA" id="ARBA00022967"/>
    </source>
</evidence>
<feature type="region of interest" description="Disordered" evidence="3">
    <location>
        <begin position="111"/>
        <end position="132"/>
    </location>
</feature>
<dbReference type="InterPro" id="IPR001750">
    <property type="entry name" value="ND/Mrp_TM"/>
</dbReference>
<sequence length="226" mass="25752">MLFMISAHDSIAMYLAIEPQSLCFYVMAASKRKSEFSTEAGSKYLILAPGLCLDLLRAKSEGLVPMEIPLGLIPRLMTKGESAWRKVKIEGNRDKFPSGVFRRCNLGNERKRGPRLQLEERPVGSPNPDPASRVLQVRRDPVPNYRLLPELRYRSRARNGQRPSKKSISTLKTFWKVAYGKSIPNQYEPVRDLPFPWKKVSLRIDSLPTERNMLASIPSERLTVIV</sequence>
<keyword evidence="1" id="KW-1278">Translocase</keyword>
<reference evidence="5 6" key="1">
    <citation type="journal article" date="2022" name="Nat. Genet.">
        <title>Improved pea reference genome and pan-genome highlight genomic features and evolutionary characteristics.</title>
        <authorList>
            <person name="Yang T."/>
            <person name="Liu R."/>
            <person name="Luo Y."/>
            <person name="Hu S."/>
            <person name="Wang D."/>
            <person name="Wang C."/>
            <person name="Pandey M.K."/>
            <person name="Ge S."/>
            <person name="Xu Q."/>
            <person name="Li N."/>
            <person name="Li G."/>
            <person name="Huang Y."/>
            <person name="Saxena R.K."/>
            <person name="Ji Y."/>
            <person name="Li M."/>
            <person name="Yan X."/>
            <person name="He Y."/>
            <person name="Liu Y."/>
            <person name="Wang X."/>
            <person name="Xiang C."/>
            <person name="Varshney R.K."/>
            <person name="Ding H."/>
            <person name="Gao S."/>
            <person name="Zong X."/>
        </authorList>
    </citation>
    <scope>NUCLEOTIDE SEQUENCE [LARGE SCALE GENOMIC DNA]</scope>
    <source>
        <strain evidence="5 6">cv. Zhongwan 6</strain>
    </source>
</reference>
<name>A0A9D4ZUQ1_PEA</name>
<dbReference type="EMBL" id="JAMSHJ010000007">
    <property type="protein sequence ID" value="KAI5385431.1"/>
    <property type="molecule type" value="Genomic_DNA"/>
</dbReference>
<dbReference type="GO" id="GO:0009536">
    <property type="term" value="C:plastid"/>
    <property type="evidence" value="ECO:0007669"/>
    <property type="project" value="UniProtKB-ARBA"/>
</dbReference>
<dbReference type="AlphaFoldDB" id="A0A9D4ZUQ1"/>
<evidence type="ECO:0000313" key="6">
    <source>
        <dbReference type="Proteomes" id="UP001058974"/>
    </source>
</evidence>
<organism evidence="5 6">
    <name type="scientific">Pisum sativum</name>
    <name type="common">Garden pea</name>
    <name type="synonym">Lathyrus oleraceus</name>
    <dbReference type="NCBI Taxonomy" id="3888"/>
    <lineage>
        <taxon>Eukaryota</taxon>
        <taxon>Viridiplantae</taxon>
        <taxon>Streptophyta</taxon>
        <taxon>Embryophyta</taxon>
        <taxon>Tracheophyta</taxon>
        <taxon>Spermatophyta</taxon>
        <taxon>Magnoliopsida</taxon>
        <taxon>eudicotyledons</taxon>
        <taxon>Gunneridae</taxon>
        <taxon>Pentapetalae</taxon>
        <taxon>rosids</taxon>
        <taxon>fabids</taxon>
        <taxon>Fabales</taxon>
        <taxon>Fabaceae</taxon>
        <taxon>Papilionoideae</taxon>
        <taxon>50 kb inversion clade</taxon>
        <taxon>NPAAA clade</taxon>
        <taxon>Hologalegina</taxon>
        <taxon>IRL clade</taxon>
        <taxon>Fabeae</taxon>
        <taxon>Lathyrus</taxon>
    </lineage>
</organism>
<gene>
    <name evidence="5" type="ORF">KIW84_072145</name>
</gene>
<evidence type="ECO:0000259" key="4">
    <source>
        <dbReference type="Pfam" id="PF00361"/>
    </source>
</evidence>
<dbReference type="Gramene" id="Psat07G0214500-T1">
    <property type="protein sequence ID" value="KAI5385431.1"/>
    <property type="gene ID" value="KIW84_072145"/>
</dbReference>
<feature type="domain" description="NADH:quinone oxidoreductase/Mrp antiporter transmembrane" evidence="4">
    <location>
        <begin position="7"/>
        <end position="47"/>
    </location>
</feature>
<keyword evidence="6" id="KW-1185">Reference proteome</keyword>
<dbReference type="Pfam" id="PF00361">
    <property type="entry name" value="Proton_antipo_M"/>
    <property type="match status" value="1"/>
</dbReference>
<dbReference type="Gramene" id="PsatMtG0001300-T1">
    <property type="protein sequence ID" value="KAI5382363.1"/>
    <property type="gene ID" value="KIW84_MT0013"/>
</dbReference>
<accession>A0A9D4ZUQ1</accession>